<reference evidence="1 2" key="2">
    <citation type="submission" date="2017-10" db="EMBL/GenBank/DDBJ databases">
        <title>Genome analyses suggest a sexual origin of heterokaryosis in a supposedly ancient asexual fungus.</title>
        <authorList>
            <person name="Corradi N."/>
            <person name="Sedzielewska K."/>
            <person name="Noel J."/>
            <person name="Charron P."/>
            <person name="Farinelli L."/>
            <person name="Marton T."/>
            <person name="Kruger M."/>
            <person name="Pelin A."/>
            <person name="Brachmann A."/>
            <person name="Corradi N."/>
        </authorList>
    </citation>
    <scope>NUCLEOTIDE SEQUENCE [LARGE SCALE GENOMIC DNA]</scope>
    <source>
        <strain evidence="1 2">A1</strain>
    </source>
</reference>
<evidence type="ECO:0000313" key="1">
    <source>
        <dbReference type="EMBL" id="PKC54482.1"/>
    </source>
</evidence>
<reference evidence="1 2" key="1">
    <citation type="submission" date="2017-10" db="EMBL/GenBank/DDBJ databases">
        <title>Extensive intraspecific genome diversity in a model arbuscular mycorrhizal fungus.</title>
        <authorList>
            <person name="Chen E.C.H."/>
            <person name="Morin E."/>
            <person name="Baudet D."/>
            <person name="Noel J."/>
            <person name="Ndikumana S."/>
            <person name="Charron P."/>
            <person name="St-Onge C."/>
            <person name="Giorgi J."/>
            <person name="Grigoriev I.V."/>
            <person name="Roux C."/>
            <person name="Martin F.M."/>
            <person name="Corradi N."/>
        </authorList>
    </citation>
    <scope>NUCLEOTIDE SEQUENCE [LARGE SCALE GENOMIC DNA]</scope>
    <source>
        <strain evidence="1 2">A1</strain>
    </source>
</reference>
<comment type="caution">
    <text evidence="1">The sequence shown here is derived from an EMBL/GenBank/DDBJ whole genome shotgun (WGS) entry which is preliminary data.</text>
</comment>
<dbReference type="EMBL" id="LLXH01003223">
    <property type="protein sequence ID" value="PKC54482.1"/>
    <property type="molecule type" value="Genomic_DNA"/>
</dbReference>
<proteinExistence type="predicted"/>
<name>A0A2I1FRG9_9GLOM</name>
<dbReference type="VEuPathDB" id="FungiDB:RhiirA1_477241"/>
<sequence length="56" mass="6550">MEKSAFFIIVLISKFFISPFTTSEHVNIILYTYEEIYIFCNSINFAYVPIFGISLN</sequence>
<dbReference type="AlphaFoldDB" id="A0A2I1FRG9"/>
<protein>
    <submittedName>
        <fullName evidence="1">Uncharacterized protein</fullName>
    </submittedName>
</protein>
<dbReference type="Proteomes" id="UP000232688">
    <property type="component" value="Unassembled WGS sequence"/>
</dbReference>
<organism evidence="1 2">
    <name type="scientific">Rhizophagus irregularis</name>
    <dbReference type="NCBI Taxonomy" id="588596"/>
    <lineage>
        <taxon>Eukaryota</taxon>
        <taxon>Fungi</taxon>
        <taxon>Fungi incertae sedis</taxon>
        <taxon>Mucoromycota</taxon>
        <taxon>Glomeromycotina</taxon>
        <taxon>Glomeromycetes</taxon>
        <taxon>Glomerales</taxon>
        <taxon>Glomeraceae</taxon>
        <taxon>Rhizophagus</taxon>
    </lineage>
</organism>
<accession>A0A2I1FRG9</accession>
<evidence type="ECO:0000313" key="2">
    <source>
        <dbReference type="Proteomes" id="UP000232688"/>
    </source>
</evidence>
<gene>
    <name evidence="1" type="ORF">RhiirA1_477241</name>
</gene>